<sequence>MNFMEAAILNNLSKKEVIDNKIYMTEEEEIEHLELKLRHIESQIETIEIQKETLEEEIDFENQKAATLNSTITELNDQFQNYKTLILPKLTNQYELKQVSGKWFESANKQVEEERKKNFELKKNCDRLELLISDSLALAELERDQRKELSVMIEKLEASNKVQESPSSSKGMKSPPSHLPESPQSQNLSQPDSSPSCGDIYTLQPDLTHPNYIHFLSYKHAVSNKGIYQSSNFWKSILAEDIEPSSKFKQDTSSIWSSKKQIINFILEGKVKLDYPNTDIPDKNTNEKFALFVPKNWFTHQKYI</sequence>
<evidence type="ECO:0000256" key="1">
    <source>
        <dbReference type="SAM" id="Coils"/>
    </source>
</evidence>
<protein>
    <submittedName>
        <fullName evidence="3">Uncharacterized protein</fullName>
    </submittedName>
</protein>
<feature type="compositionally biased region" description="Low complexity" evidence="2">
    <location>
        <begin position="165"/>
        <end position="176"/>
    </location>
</feature>
<gene>
    <name evidence="3" type="ORF">CONCODRAFT_83385</name>
</gene>
<feature type="region of interest" description="Disordered" evidence="2">
    <location>
        <begin position="158"/>
        <end position="201"/>
    </location>
</feature>
<feature type="coiled-coil region" evidence="1">
    <location>
        <begin position="23"/>
        <end position="78"/>
    </location>
</feature>
<evidence type="ECO:0000313" key="4">
    <source>
        <dbReference type="Proteomes" id="UP000070444"/>
    </source>
</evidence>
<dbReference type="AlphaFoldDB" id="A0A137PFJ2"/>
<proteinExistence type="predicted"/>
<reference evidence="3 4" key="1">
    <citation type="journal article" date="2015" name="Genome Biol. Evol.">
        <title>Phylogenomic analyses indicate that early fungi evolved digesting cell walls of algal ancestors of land plants.</title>
        <authorList>
            <person name="Chang Y."/>
            <person name="Wang S."/>
            <person name="Sekimoto S."/>
            <person name="Aerts A.L."/>
            <person name="Choi C."/>
            <person name="Clum A."/>
            <person name="LaButti K.M."/>
            <person name="Lindquist E.A."/>
            <person name="Yee Ngan C."/>
            <person name="Ohm R.A."/>
            <person name="Salamov A.A."/>
            <person name="Grigoriev I.V."/>
            <person name="Spatafora J.W."/>
            <person name="Berbee M.L."/>
        </authorList>
    </citation>
    <scope>NUCLEOTIDE SEQUENCE [LARGE SCALE GENOMIC DNA]</scope>
    <source>
        <strain evidence="3 4">NRRL 28638</strain>
    </source>
</reference>
<dbReference type="Proteomes" id="UP000070444">
    <property type="component" value="Unassembled WGS sequence"/>
</dbReference>
<keyword evidence="4" id="KW-1185">Reference proteome</keyword>
<evidence type="ECO:0000256" key="2">
    <source>
        <dbReference type="SAM" id="MobiDB-lite"/>
    </source>
</evidence>
<keyword evidence="1" id="KW-0175">Coiled coil</keyword>
<accession>A0A137PFJ2</accession>
<evidence type="ECO:0000313" key="3">
    <source>
        <dbReference type="EMBL" id="KXN73701.1"/>
    </source>
</evidence>
<name>A0A137PFJ2_CONC2</name>
<dbReference type="Gene3D" id="6.10.140.910">
    <property type="match status" value="1"/>
</dbReference>
<organism evidence="3 4">
    <name type="scientific">Conidiobolus coronatus (strain ATCC 28846 / CBS 209.66 / NRRL 28638)</name>
    <name type="common">Delacroixia coronata</name>
    <dbReference type="NCBI Taxonomy" id="796925"/>
    <lineage>
        <taxon>Eukaryota</taxon>
        <taxon>Fungi</taxon>
        <taxon>Fungi incertae sedis</taxon>
        <taxon>Zoopagomycota</taxon>
        <taxon>Entomophthoromycotina</taxon>
        <taxon>Entomophthoromycetes</taxon>
        <taxon>Entomophthorales</taxon>
        <taxon>Ancylistaceae</taxon>
        <taxon>Conidiobolus</taxon>
    </lineage>
</organism>
<feature type="compositionally biased region" description="Polar residues" evidence="2">
    <location>
        <begin position="182"/>
        <end position="196"/>
    </location>
</feature>
<dbReference type="EMBL" id="KQ964433">
    <property type="protein sequence ID" value="KXN73701.1"/>
    <property type="molecule type" value="Genomic_DNA"/>
</dbReference>